<evidence type="ECO:0000259" key="2">
    <source>
        <dbReference type="Pfam" id="PF00535"/>
    </source>
</evidence>
<dbReference type="GeneID" id="98307833"/>
<sequence>MAVQDRYRAQNCVLTISLLVSNNLKTIRKCLESIKPLLQQVPSQLVAVDTIGSAQSDGSLAVAREYTDEIIHFDWCNDFAAARNTGLKAARGEWFLFLDDDEWFDDVSELVTFFNDSQARQKYRTLSYLKRDYLDLAGRHFQENAQMRCVRLTPQTSFHSRVHEGLEPLHLPLKETKAFVHHYGYVGGRGKKKVARNEQLLEAGLKTDPQDFHLWAQLVAGIGRSTATDRKMVKQKARAGLNNFLATDTPRYDDYRNAFTLVGYLMSTALLDEKWTEILQLQAEFLPKFTLTQYEACILDAMLFQAHQKLKQPNKAQTCLDDYLLKYAWLQAHQQEYSMQQSFYFKTLVSVTNEVGMLRALFAEALKDQNYQRILHYLELIPWAEDAGVKQQLLPFVLRALYFEENSHALQQLLGLLQNAAGKLPVIFGKTVSELKQQDDIEDTKLTQLLARTESKDPYILVQRALAAQGSLAFTQRLKDLRKQKVTCEVPYEEFFWLLCANGIDPDFAVAPLNQDVWVLTVASLVGKYATQKDELPAVITQIENVWQDTSRKELLLASLRRSYIYREDTLLSELLPQLRPYAQNILHYAQALYLPELFAGEPSRLLPGEVRFGVYLERALGERDAGNLDLYFANLRWGLDCYEAAKKLVERLLKEYEGQQVEQQQVNAELLRLGNQVKAQILELLKNRQTAQARPLLAELQELLPQDENVQQLQALCQAIEAQA</sequence>
<dbReference type="InterPro" id="IPR001173">
    <property type="entry name" value="Glyco_trans_2-like"/>
</dbReference>
<dbReference type="PATRIC" id="fig|1423801.4.peg.402"/>
<protein>
    <submittedName>
        <fullName evidence="3">Glycosyl transferase family 2</fullName>
    </submittedName>
</protein>
<feature type="coiled-coil region" evidence="1">
    <location>
        <begin position="640"/>
        <end position="670"/>
    </location>
</feature>
<dbReference type="RefSeq" id="WP_056960579.1">
    <property type="nucleotide sequence ID" value="NZ_AZFQ01000034.1"/>
</dbReference>
<evidence type="ECO:0000313" key="4">
    <source>
        <dbReference type="Proteomes" id="UP000051166"/>
    </source>
</evidence>
<evidence type="ECO:0000313" key="3">
    <source>
        <dbReference type="EMBL" id="KRL99115.1"/>
    </source>
</evidence>
<dbReference type="OrthoDB" id="9815923at2"/>
<dbReference type="Pfam" id="PF00535">
    <property type="entry name" value="Glycos_transf_2"/>
    <property type="match status" value="1"/>
</dbReference>
<dbReference type="STRING" id="1423801.FD50_GL000395"/>
<organism evidence="3 4">
    <name type="scientific">Liquorilactobacillus satsumensis DSM 16230 = JCM 12392</name>
    <dbReference type="NCBI Taxonomy" id="1423801"/>
    <lineage>
        <taxon>Bacteria</taxon>
        <taxon>Bacillati</taxon>
        <taxon>Bacillota</taxon>
        <taxon>Bacilli</taxon>
        <taxon>Lactobacillales</taxon>
        <taxon>Lactobacillaceae</taxon>
        <taxon>Liquorilactobacillus</taxon>
    </lineage>
</organism>
<dbReference type="AlphaFoldDB" id="A0A0R1VB58"/>
<dbReference type="InterPro" id="IPR029044">
    <property type="entry name" value="Nucleotide-diphossugar_trans"/>
</dbReference>
<feature type="domain" description="Glycosyltransferase 2-like" evidence="2">
    <location>
        <begin position="22"/>
        <end position="116"/>
    </location>
</feature>
<keyword evidence="1" id="KW-0175">Coiled coil</keyword>
<keyword evidence="4" id="KW-1185">Reference proteome</keyword>
<name>A0A0R1VB58_9LACO</name>
<dbReference type="SUPFAM" id="SSF53448">
    <property type="entry name" value="Nucleotide-diphospho-sugar transferases"/>
    <property type="match status" value="1"/>
</dbReference>
<comment type="caution">
    <text evidence="3">The sequence shown here is derived from an EMBL/GenBank/DDBJ whole genome shotgun (WGS) entry which is preliminary data.</text>
</comment>
<dbReference type="Gene3D" id="3.90.550.10">
    <property type="entry name" value="Spore Coat Polysaccharide Biosynthesis Protein SpsA, Chain A"/>
    <property type="match status" value="1"/>
</dbReference>
<proteinExistence type="predicted"/>
<dbReference type="PANTHER" id="PTHR43630:SF2">
    <property type="entry name" value="GLYCOSYLTRANSFERASE"/>
    <property type="match status" value="1"/>
</dbReference>
<evidence type="ECO:0000256" key="1">
    <source>
        <dbReference type="SAM" id="Coils"/>
    </source>
</evidence>
<accession>A0A0R1VB58</accession>
<gene>
    <name evidence="3" type="ORF">FD50_GL000395</name>
</gene>
<dbReference type="GO" id="GO:0016740">
    <property type="term" value="F:transferase activity"/>
    <property type="evidence" value="ECO:0007669"/>
    <property type="project" value="UniProtKB-KW"/>
</dbReference>
<dbReference type="EMBL" id="AZFQ01000034">
    <property type="protein sequence ID" value="KRL99115.1"/>
    <property type="molecule type" value="Genomic_DNA"/>
</dbReference>
<dbReference type="Proteomes" id="UP000051166">
    <property type="component" value="Unassembled WGS sequence"/>
</dbReference>
<reference evidence="3 4" key="1">
    <citation type="journal article" date="2015" name="Genome Announc.">
        <title>Expanding the biotechnology potential of lactobacilli through comparative genomics of 213 strains and associated genera.</title>
        <authorList>
            <person name="Sun Z."/>
            <person name="Harris H.M."/>
            <person name="McCann A."/>
            <person name="Guo C."/>
            <person name="Argimon S."/>
            <person name="Zhang W."/>
            <person name="Yang X."/>
            <person name="Jeffery I.B."/>
            <person name="Cooney J.C."/>
            <person name="Kagawa T.F."/>
            <person name="Liu W."/>
            <person name="Song Y."/>
            <person name="Salvetti E."/>
            <person name="Wrobel A."/>
            <person name="Rasinkangas P."/>
            <person name="Parkhill J."/>
            <person name="Rea M.C."/>
            <person name="O'Sullivan O."/>
            <person name="Ritari J."/>
            <person name="Douillard F.P."/>
            <person name="Paul Ross R."/>
            <person name="Yang R."/>
            <person name="Briner A.E."/>
            <person name="Felis G.E."/>
            <person name="de Vos W.M."/>
            <person name="Barrangou R."/>
            <person name="Klaenhammer T.R."/>
            <person name="Caufield P.W."/>
            <person name="Cui Y."/>
            <person name="Zhang H."/>
            <person name="O'Toole P.W."/>
        </authorList>
    </citation>
    <scope>NUCLEOTIDE SEQUENCE [LARGE SCALE GENOMIC DNA]</scope>
    <source>
        <strain evidence="3 4">DSM 16230</strain>
    </source>
</reference>
<keyword evidence="3" id="KW-0808">Transferase</keyword>
<dbReference type="PANTHER" id="PTHR43630">
    <property type="entry name" value="POLY-BETA-1,6-N-ACETYL-D-GLUCOSAMINE SYNTHASE"/>
    <property type="match status" value="1"/>
</dbReference>